<dbReference type="EMBL" id="JBICBT010000228">
    <property type="protein sequence ID" value="KAL3119943.1"/>
    <property type="molecule type" value="Genomic_DNA"/>
</dbReference>
<comment type="caution">
    <text evidence="2">The sequence shown here is derived from an EMBL/GenBank/DDBJ whole genome shotgun (WGS) entry which is preliminary data.</text>
</comment>
<evidence type="ECO:0000313" key="3">
    <source>
        <dbReference type="Proteomes" id="UP001620626"/>
    </source>
</evidence>
<accession>A0ABD2LXI1</accession>
<organism evidence="2 3">
    <name type="scientific">Heterodera trifolii</name>
    <dbReference type="NCBI Taxonomy" id="157864"/>
    <lineage>
        <taxon>Eukaryota</taxon>
        <taxon>Metazoa</taxon>
        <taxon>Ecdysozoa</taxon>
        <taxon>Nematoda</taxon>
        <taxon>Chromadorea</taxon>
        <taxon>Rhabditida</taxon>
        <taxon>Tylenchina</taxon>
        <taxon>Tylenchomorpha</taxon>
        <taxon>Tylenchoidea</taxon>
        <taxon>Heteroderidae</taxon>
        <taxon>Heteroderinae</taxon>
        <taxon>Heterodera</taxon>
    </lineage>
</organism>
<feature type="region of interest" description="Disordered" evidence="1">
    <location>
        <begin position="15"/>
        <end position="51"/>
    </location>
</feature>
<sequence length="118" mass="12947">MDGREAAEELALALMQQPCHPITHPTPIQRRRQPRGKKRGEGTNGMANRMNNNYVEKIGEKAGGSAVLPMPDQPTDRPIPNKGTPPPIHSFILLMPNGDGALPSPFIHSFFADVSEER</sequence>
<dbReference type="AlphaFoldDB" id="A0ABD2LXI1"/>
<proteinExistence type="predicted"/>
<keyword evidence="3" id="KW-1185">Reference proteome</keyword>
<evidence type="ECO:0000313" key="2">
    <source>
        <dbReference type="EMBL" id="KAL3119943.1"/>
    </source>
</evidence>
<gene>
    <name evidence="2" type="ORF">niasHT_007071</name>
</gene>
<feature type="region of interest" description="Disordered" evidence="1">
    <location>
        <begin position="63"/>
        <end position="85"/>
    </location>
</feature>
<dbReference type="Proteomes" id="UP001620626">
    <property type="component" value="Unassembled WGS sequence"/>
</dbReference>
<evidence type="ECO:0000256" key="1">
    <source>
        <dbReference type="SAM" id="MobiDB-lite"/>
    </source>
</evidence>
<name>A0ABD2LXI1_9BILA</name>
<protein>
    <submittedName>
        <fullName evidence="2">Uncharacterized protein</fullName>
    </submittedName>
</protein>
<reference evidence="2 3" key="1">
    <citation type="submission" date="2024-10" db="EMBL/GenBank/DDBJ databases">
        <authorList>
            <person name="Kim D."/>
        </authorList>
    </citation>
    <scope>NUCLEOTIDE SEQUENCE [LARGE SCALE GENOMIC DNA]</scope>
    <source>
        <strain evidence="2">BH-2024</strain>
    </source>
</reference>
<feature type="compositionally biased region" description="Basic residues" evidence="1">
    <location>
        <begin position="29"/>
        <end position="38"/>
    </location>
</feature>